<gene>
    <name evidence="1" type="ORF">KP803_09860</name>
</gene>
<comment type="caution">
    <text evidence="1">The sequence shown here is derived from an EMBL/GenBank/DDBJ whole genome shotgun (WGS) entry which is preliminary data.</text>
</comment>
<dbReference type="RefSeq" id="WP_248008655.1">
    <property type="nucleotide sequence ID" value="NZ_JAJHVV010000005.1"/>
</dbReference>
<sequence length="63" mass="7120">MSQVMPLDTIAVPHSMDKKTYSVSFKGLIAHLLDILFVDNSQPSTYYASDMSDHMQKDLGLMR</sequence>
<proteinExistence type="predicted"/>
<reference evidence="1" key="1">
    <citation type="submission" date="2021-11" db="EMBL/GenBank/DDBJ databases">
        <title>Vibrio ZSDE26 sp. nov. and Vibrio ZSDZ34 sp. nov., isolated from coastal seawater in Qingdao.</title>
        <authorList>
            <person name="Zhang P."/>
        </authorList>
    </citation>
    <scope>NUCLEOTIDE SEQUENCE</scope>
    <source>
        <strain evidence="1">ZSDE26</strain>
    </source>
</reference>
<organism evidence="1 2">
    <name type="scientific">Vibrio amylolyticus</name>
    <dbReference type="NCBI Taxonomy" id="2847292"/>
    <lineage>
        <taxon>Bacteria</taxon>
        <taxon>Pseudomonadati</taxon>
        <taxon>Pseudomonadota</taxon>
        <taxon>Gammaproteobacteria</taxon>
        <taxon>Vibrionales</taxon>
        <taxon>Vibrionaceae</taxon>
        <taxon>Vibrio</taxon>
    </lineage>
</organism>
<evidence type="ECO:0000313" key="1">
    <source>
        <dbReference type="EMBL" id="MCK6263576.1"/>
    </source>
</evidence>
<protein>
    <submittedName>
        <fullName evidence="1">Uncharacterized protein</fullName>
    </submittedName>
</protein>
<dbReference type="AlphaFoldDB" id="A0A9X1XJI2"/>
<dbReference type="EMBL" id="JAJHVV010000005">
    <property type="protein sequence ID" value="MCK6263576.1"/>
    <property type="molecule type" value="Genomic_DNA"/>
</dbReference>
<name>A0A9X1XJI2_9VIBR</name>
<keyword evidence="2" id="KW-1185">Reference proteome</keyword>
<accession>A0A9X1XJI2</accession>
<dbReference type="Proteomes" id="UP001139559">
    <property type="component" value="Unassembled WGS sequence"/>
</dbReference>
<evidence type="ECO:0000313" key="2">
    <source>
        <dbReference type="Proteomes" id="UP001139559"/>
    </source>
</evidence>